<evidence type="ECO:0000313" key="5">
    <source>
        <dbReference type="Proteomes" id="UP000233837"/>
    </source>
</evidence>
<dbReference type="PANTHER" id="PTHR47926:SF344">
    <property type="entry name" value="OS07G0636900 PROTEIN"/>
    <property type="match status" value="1"/>
</dbReference>
<dbReference type="Pfam" id="PF13041">
    <property type="entry name" value="PPR_2"/>
    <property type="match status" value="1"/>
</dbReference>
<dbReference type="InterPro" id="IPR046960">
    <property type="entry name" value="PPR_At4g14850-like_plant"/>
</dbReference>
<comment type="similarity">
    <text evidence="1">Belongs to the PPR family. PCMP-H subfamily.</text>
</comment>
<keyword evidence="2" id="KW-0677">Repeat</keyword>
<protein>
    <submittedName>
        <fullName evidence="4">Pentatricopeptide repeat-containing protein</fullName>
    </submittedName>
</protein>
<dbReference type="FunFam" id="1.25.40.10:FF:000333">
    <property type="entry name" value="Pentatricopeptide repeat-containing protein"/>
    <property type="match status" value="1"/>
</dbReference>
<dbReference type="PROSITE" id="PS51375">
    <property type="entry name" value="PPR"/>
    <property type="match status" value="4"/>
</dbReference>
<dbReference type="EMBL" id="KZ502668">
    <property type="protein sequence ID" value="PKU74841.1"/>
    <property type="molecule type" value="Genomic_DNA"/>
</dbReference>
<feature type="repeat" description="PPR" evidence="3">
    <location>
        <begin position="418"/>
        <end position="448"/>
    </location>
</feature>
<evidence type="ECO:0000256" key="3">
    <source>
        <dbReference type="PROSITE-ProRule" id="PRU00708"/>
    </source>
</evidence>
<dbReference type="InterPro" id="IPR011990">
    <property type="entry name" value="TPR-like_helical_dom_sf"/>
</dbReference>
<reference evidence="4 5" key="2">
    <citation type="journal article" date="2017" name="Nature">
        <title>The Apostasia genome and the evolution of orchids.</title>
        <authorList>
            <person name="Zhang G.Q."/>
            <person name="Liu K.W."/>
            <person name="Li Z."/>
            <person name="Lohaus R."/>
            <person name="Hsiao Y.Y."/>
            <person name="Niu S.C."/>
            <person name="Wang J.Y."/>
            <person name="Lin Y.C."/>
            <person name="Xu Q."/>
            <person name="Chen L.J."/>
            <person name="Yoshida K."/>
            <person name="Fujiwara S."/>
            <person name="Wang Z.W."/>
            <person name="Zhang Y.Q."/>
            <person name="Mitsuda N."/>
            <person name="Wang M."/>
            <person name="Liu G.H."/>
            <person name="Pecoraro L."/>
            <person name="Huang H.X."/>
            <person name="Xiao X.J."/>
            <person name="Lin M."/>
            <person name="Wu X.Y."/>
            <person name="Wu W.L."/>
            <person name="Chen Y.Y."/>
            <person name="Chang S.B."/>
            <person name="Sakamoto S."/>
            <person name="Ohme-Takagi M."/>
            <person name="Yagi M."/>
            <person name="Zeng S.J."/>
            <person name="Shen C.Y."/>
            <person name="Yeh C.M."/>
            <person name="Luo Y.B."/>
            <person name="Tsai W.C."/>
            <person name="Van de Peer Y."/>
            <person name="Liu Z.J."/>
        </authorList>
    </citation>
    <scope>NUCLEOTIDE SEQUENCE [LARGE SCALE GENOMIC DNA]</scope>
    <source>
        <tissue evidence="4">The whole plant</tissue>
    </source>
</reference>
<gene>
    <name evidence="4" type="primary">PCMP-E101</name>
    <name evidence="4" type="ORF">MA16_Dca005032</name>
</gene>
<dbReference type="GO" id="GO:0009451">
    <property type="term" value="P:RNA modification"/>
    <property type="evidence" value="ECO:0007669"/>
    <property type="project" value="InterPro"/>
</dbReference>
<evidence type="ECO:0000256" key="1">
    <source>
        <dbReference type="ARBA" id="ARBA00006643"/>
    </source>
</evidence>
<sequence length="529" mass="59133">MHSSEERVAFLLRNASSMRELKQSQAFLAKSNVAARLPSLLFKLLSLSSFSPWGSLAYARSIFNSFSYLLESTFAHNVMLRAYSASIFPTETLLIYNTMCRSGSVPIDNFTFPFVLKALGRAVAVLADGPALTFALKGSEVHCRALHLGLDSDGFVQNALIYMYSRCGWIEYARLVFDKMPLKDAISWNTMFVAYDRIGESDSANQLLKQMPEKNVSLWNSIIARHVRLGNVEAARSVFEEMTVRDAVSWNSLIAGFVRVKNYNSALEVFRSMVAAEVVPTQLTIVSVLGACAEIGAFEMGREIHVYLMEKEIEIEGFVGNALLDMYAKCGNLKLAQEVFDRMDVKHITCWNSMIVALAIHGRSEEVLDLFSSLEEAAVKPNRITFLGSLLACSHKGLVEEGRVLFHKMTKKYDIIPDIKHYGCMVDILCRRGLLEEACQLIKDMPFRANAVLWKTVIAACKVHGNVELAESAFRENGKLEKPDDADYVLMSNIYAEAGRWHGVEHLRTGMIGCNISKQPGCAQIELNR</sequence>
<dbReference type="FunFam" id="1.25.40.10:FF:000184">
    <property type="entry name" value="Pentatricopeptide repeat-containing protein, chloroplastic"/>
    <property type="match status" value="1"/>
</dbReference>
<dbReference type="NCBIfam" id="TIGR00756">
    <property type="entry name" value="PPR"/>
    <property type="match status" value="4"/>
</dbReference>
<reference evidence="4 5" key="1">
    <citation type="journal article" date="2016" name="Sci. Rep.">
        <title>The Dendrobium catenatum Lindl. genome sequence provides insights into polysaccharide synthase, floral development and adaptive evolution.</title>
        <authorList>
            <person name="Zhang G.Q."/>
            <person name="Xu Q."/>
            <person name="Bian C."/>
            <person name="Tsai W.C."/>
            <person name="Yeh C.M."/>
            <person name="Liu K.W."/>
            <person name="Yoshida K."/>
            <person name="Zhang L.S."/>
            <person name="Chang S.B."/>
            <person name="Chen F."/>
            <person name="Shi Y."/>
            <person name="Su Y.Y."/>
            <person name="Zhang Y.Q."/>
            <person name="Chen L.J."/>
            <person name="Yin Y."/>
            <person name="Lin M."/>
            <person name="Huang H."/>
            <person name="Deng H."/>
            <person name="Wang Z.W."/>
            <person name="Zhu S.L."/>
            <person name="Zhao X."/>
            <person name="Deng C."/>
            <person name="Niu S.C."/>
            <person name="Huang J."/>
            <person name="Wang M."/>
            <person name="Liu G.H."/>
            <person name="Yang H.J."/>
            <person name="Xiao X.J."/>
            <person name="Hsiao Y.Y."/>
            <person name="Wu W.L."/>
            <person name="Chen Y.Y."/>
            <person name="Mitsuda N."/>
            <person name="Ohme-Takagi M."/>
            <person name="Luo Y.B."/>
            <person name="Van de Peer Y."/>
            <person name="Liu Z.J."/>
        </authorList>
    </citation>
    <scope>NUCLEOTIDE SEQUENCE [LARGE SCALE GENOMIC DNA]</scope>
    <source>
        <tissue evidence="4">The whole plant</tissue>
    </source>
</reference>
<proteinExistence type="inferred from homology"/>
<dbReference type="InterPro" id="IPR046848">
    <property type="entry name" value="E_motif"/>
</dbReference>
<dbReference type="Gene3D" id="1.25.40.10">
    <property type="entry name" value="Tetratricopeptide repeat domain"/>
    <property type="match status" value="3"/>
</dbReference>
<dbReference type="Pfam" id="PF13812">
    <property type="entry name" value="PPR_3"/>
    <property type="match status" value="1"/>
</dbReference>
<dbReference type="InterPro" id="IPR002885">
    <property type="entry name" value="PPR_rpt"/>
</dbReference>
<dbReference type="PANTHER" id="PTHR47926">
    <property type="entry name" value="PENTATRICOPEPTIDE REPEAT-CONTAINING PROTEIN"/>
    <property type="match status" value="1"/>
</dbReference>
<feature type="repeat" description="PPR" evidence="3">
    <location>
        <begin position="347"/>
        <end position="381"/>
    </location>
</feature>
<keyword evidence="5" id="KW-1185">Reference proteome</keyword>
<dbReference type="Proteomes" id="UP000233837">
    <property type="component" value="Unassembled WGS sequence"/>
</dbReference>
<organism evidence="4 5">
    <name type="scientific">Dendrobium catenatum</name>
    <dbReference type="NCBI Taxonomy" id="906689"/>
    <lineage>
        <taxon>Eukaryota</taxon>
        <taxon>Viridiplantae</taxon>
        <taxon>Streptophyta</taxon>
        <taxon>Embryophyta</taxon>
        <taxon>Tracheophyta</taxon>
        <taxon>Spermatophyta</taxon>
        <taxon>Magnoliopsida</taxon>
        <taxon>Liliopsida</taxon>
        <taxon>Asparagales</taxon>
        <taxon>Orchidaceae</taxon>
        <taxon>Epidendroideae</taxon>
        <taxon>Malaxideae</taxon>
        <taxon>Dendrobiinae</taxon>
        <taxon>Dendrobium</taxon>
    </lineage>
</organism>
<feature type="repeat" description="PPR" evidence="3">
    <location>
        <begin position="246"/>
        <end position="280"/>
    </location>
</feature>
<dbReference type="Pfam" id="PF20431">
    <property type="entry name" value="E_motif"/>
    <property type="match status" value="1"/>
</dbReference>
<dbReference type="AlphaFoldDB" id="A0A2I0WGR4"/>
<feature type="repeat" description="PPR" evidence="3">
    <location>
        <begin position="184"/>
        <end position="218"/>
    </location>
</feature>
<evidence type="ECO:0000256" key="2">
    <source>
        <dbReference type="ARBA" id="ARBA00022737"/>
    </source>
</evidence>
<dbReference type="GO" id="GO:0003723">
    <property type="term" value="F:RNA binding"/>
    <property type="evidence" value="ECO:0007669"/>
    <property type="project" value="InterPro"/>
</dbReference>
<dbReference type="Pfam" id="PF12854">
    <property type="entry name" value="PPR_1"/>
    <property type="match status" value="1"/>
</dbReference>
<accession>A0A2I0WGR4</accession>
<dbReference type="Pfam" id="PF01535">
    <property type="entry name" value="PPR"/>
    <property type="match status" value="5"/>
</dbReference>
<name>A0A2I0WGR4_9ASPA</name>
<dbReference type="OrthoDB" id="185373at2759"/>
<evidence type="ECO:0000313" key="4">
    <source>
        <dbReference type="EMBL" id="PKU74841.1"/>
    </source>
</evidence>